<dbReference type="EMBL" id="KN880541">
    <property type="protein sequence ID" value="KIY66893.1"/>
    <property type="molecule type" value="Genomic_DNA"/>
</dbReference>
<dbReference type="PANTHER" id="PTHR31841">
    <property type="entry name" value="PROTEIN FAM72A-RELATED"/>
    <property type="match status" value="1"/>
</dbReference>
<proteinExistence type="inferred from homology"/>
<feature type="region of interest" description="Disordered" evidence="2">
    <location>
        <begin position="1"/>
        <end position="29"/>
    </location>
</feature>
<dbReference type="GO" id="GO:0005829">
    <property type="term" value="C:cytosol"/>
    <property type="evidence" value="ECO:0007669"/>
    <property type="project" value="TreeGrafter"/>
</dbReference>
<organism evidence="3 4">
    <name type="scientific">Cylindrobasidium torrendii FP15055 ss-10</name>
    <dbReference type="NCBI Taxonomy" id="1314674"/>
    <lineage>
        <taxon>Eukaryota</taxon>
        <taxon>Fungi</taxon>
        <taxon>Dikarya</taxon>
        <taxon>Basidiomycota</taxon>
        <taxon>Agaricomycotina</taxon>
        <taxon>Agaricomycetes</taxon>
        <taxon>Agaricomycetidae</taxon>
        <taxon>Agaricales</taxon>
        <taxon>Marasmiineae</taxon>
        <taxon>Physalacriaceae</taxon>
        <taxon>Cylindrobasidium</taxon>
    </lineage>
</organism>
<dbReference type="OrthoDB" id="428577at2759"/>
<evidence type="ECO:0000256" key="1">
    <source>
        <dbReference type="ARBA" id="ARBA00006888"/>
    </source>
</evidence>
<feature type="compositionally biased region" description="Low complexity" evidence="2">
    <location>
        <begin position="10"/>
        <end position="21"/>
    </location>
</feature>
<name>A0A0D7B8K8_9AGAR</name>
<dbReference type="InterPro" id="IPR026768">
    <property type="entry name" value="YPEH2ZP"/>
</dbReference>
<evidence type="ECO:0000256" key="2">
    <source>
        <dbReference type="SAM" id="MobiDB-lite"/>
    </source>
</evidence>
<comment type="similarity">
    <text evidence="1">Belongs to the FAM72 family.</text>
</comment>
<keyword evidence="4" id="KW-1185">Reference proteome</keyword>
<accession>A0A0D7B8K8</accession>
<dbReference type="Proteomes" id="UP000054007">
    <property type="component" value="Unassembled WGS sequence"/>
</dbReference>
<feature type="region of interest" description="Disordered" evidence="2">
    <location>
        <begin position="204"/>
        <end position="285"/>
    </location>
</feature>
<evidence type="ECO:0000313" key="4">
    <source>
        <dbReference type="Proteomes" id="UP000054007"/>
    </source>
</evidence>
<dbReference type="STRING" id="1314674.A0A0D7B8K8"/>
<evidence type="ECO:0000313" key="3">
    <source>
        <dbReference type="EMBL" id="KIY66893.1"/>
    </source>
</evidence>
<dbReference type="PANTHER" id="PTHR31841:SF1">
    <property type="entry name" value="PROTEIN FAM72A-RELATED"/>
    <property type="match status" value="1"/>
</dbReference>
<protein>
    <submittedName>
        <fullName evidence="3">Uncharacterized protein</fullName>
    </submittedName>
</protein>
<dbReference type="AlphaFoldDB" id="A0A0D7B8K8"/>
<reference evidence="3 4" key="1">
    <citation type="journal article" date="2015" name="Fungal Genet. Biol.">
        <title>Evolution of novel wood decay mechanisms in Agaricales revealed by the genome sequences of Fistulina hepatica and Cylindrobasidium torrendii.</title>
        <authorList>
            <person name="Floudas D."/>
            <person name="Held B.W."/>
            <person name="Riley R."/>
            <person name="Nagy L.G."/>
            <person name="Koehler G."/>
            <person name="Ransdell A.S."/>
            <person name="Younus H."/>
            <person name="Chow J."/>
            <person name="Chiniquy J."/>
            <person name="Lipzen A."/>
            <person name="Tritt A."/>
            <person name="Sun H."/>
            <person name="Haridas S."/>
            <person name="LaButti K."/>
            <person name="Ohm R.A."/>
            <person name="Kues U."/>
            <person name="Blanchette R.A."/>
            <person name="Grigoriev I.V."/>
            <person name="Minto R.E."/>
            <person name="Hibbett D.S."/>
        </authorList>
    </citation>
    <scope>NUCLEOTIDE SEQUENCE [LARGE SCALE GENOMIC DNA]</scope>
    <source>
        <strain evidence="3 4">FP15055 ss-10</strain>
    </source>
</reference>
<sequence>MPATLSVAPSLSGTHGLSHSSMPTPDGDVHEQYDNNFPYAWQIAHAYAGNPYPVVPPPPAHKVWILDCKGCGTFLTNRGMKAVLLLRPNLALYSSDALPINCSAYTYNADALRPPTCHAPPAGPPRTCECLTQTLCCHGCGSPVGYMIVIPCARCTSSASASSRTTNGHRFVFHSNEIVGHERLYVQDEPGVLPHCETTAYPEHQLPRFNPHRESTPAYGDEFTTHYYPSSPPPLDPASDSSEDFMYSDYDGNSHLSSPRNRRLSSDSESDWDTSDGLPPPLVESPYIYGLPTEQCSIPPPRKLTPGDNVYWHNLARHGEIPGVNDDVRARHKPTSPRSTISAAKRAPCIYDR</sequence>
<gene>
    <name evidence="3" type="ORF">CYLTODRAFT_444406</name>
</gene>
<dbReference type="Pfam" id="PF14976">
    <property type="entry name" value="YPEH2ZP"/>
    <property type="match status" value="1"/>
</dbReference>